<reference evidence="2" key="1">
    <citation type="journal article" date="2022" name="Mol. Ecol. Resour.">
        <title>The genomes of chicory, endive, great burdock and yacon provide insights into Asteraceae palaeo-polyploidization history and plant inulin production.</title>
        <authorList>
            <person name="Fan W."/>
            <person name="Wang S."/>
            <person name="Wang H."/>
            <person name="Wang A."/>
            <person name="Jiang F."/>
            <person name="Liu H."/>
            <person name="Zhao H."/>
            <person name="Xu D."/>
            <person name="Zhang Y."/>
        </authorList>
    </citation>
    <scope>NUCLEOTIDE SEQUENCE [LARGE SCALE GENOMIC DNA]</scope>
    <source>
        <strain evidence="2">cv. Yunnan</strain>
    </source>
</reference>
<accession>A0ACB8YE20</accession>
<evidence type="ECO:0000313" key="1">
    <source>
        <dbReference type="EMBL" id="KAI3683912.1"/>
    </source>
</evidence>
<reference evidence="1 2" key="2">
    <citation type="journal article" date="2022" name="Mol. Ecol. Resour.">
        <title>The genomes of chicory, endive, great burdock and yacon provide insights into Asteraceae paleo-polyploidization history and plant inulin production.</title>
        <authorList>
            <person name="Fan W."/>
            <person name="Wang S."/>
            <person name="Wang H."/>
            <person name="Wang A."/>
            <person name="Jiang F."/>
            <person name="Liu H."/>
            <person name="Zhao H."/>
            <person name="Xu D."/>
            <person name="Zhang Y."/>
        </authorList>
    </citation>
    <scope>NUCLEOTIDE SEQUENCE [LARGE SCALE GENOMIC DNA]</scope>
    <source>
        <strain evidence="2">cv. Yunnan</strain>
        <tissue evidence="1">Leaves</tissue>
    </source>
</reference>
<dbReference type="EMBL" id="CM042045">
    <property type="protein sequence ID" value="KAI3683912.1"/>
    <property type="molecule type" value="Genomic_DNA"/>
</dbReference>
<organism evidence="1 2">
    <name type="scientific">Smallanthus sonchifolius</name>
    <dbReference type="NCBI Taxonomy" id="185202"/>
    <lineage>
        <taxon>Eukaryota</taxon>
        <taxon>Viridiplantae</taxon>
        <taxon>Streptophyta</taxon>
        <taxon>Embryophyta</taxon>
        <taxon>Tracheophyta</taxon>
        <taxon>Spermatophyta</taxon>
        <taxon>Magnoliopsida</taxon>
        <taxon>eudicotyledons</taxon>
        <taxon>Gunneridae</taxon>
        <taxon>Pentapetalae</taxon>
        <taxon>asterids</taxon>
        <taxon>campanulids</taxon>
        <taxon>Asterales</taxon>
        <taxon>Asteraceae</taxon>
        <taxon>Asteroideae</taxon>
        <taxon>Heliantheae alliance</taxon>
        <taxon>Millerieae</taxon>
        <taxon>Smallanthus</taxon>
    </lineage>
</organism>
<sequence>MGTRVAIVGPNGAGKSTLSLLAGDLNPTEGETETPVEYLLRLHPDQQVLSKQEAVRATCANLSGGQKARVVFTSISMFKPHNALDEFTGGVVFVSHIDSRLVSRVCDDEQKSQIWVVEKESVRSLMVLFKTIRKSY</sequence>
<protein>
    <submittedName>
        <fullName evidence="1">Uncharacterized protein</fullName>
    </submittedName>
</protein>
<comment type="caution">
    <text evidence="1">The sequence shown here is derived from an EMBL/GenBank/DDBJ whole genome shotgun (WGS) entry which is preliminary data.</text>
</comment>
<evidence type="ECO:0000313" key="2">
    <source>
        <dbReference type="Proteomes" id="UP001056120"/>
    </source>
</evidence>
<name>A0ACB8YE20_9ASTR</name>
<dbReference type="Proteomes" id="UP001056120">
    <property type="component" value="Linkage Group LG28"/>
</dbReference>
<proteinExistence type="predicted"/>
<keyword evidence="2" id="KW-1185">Reference proteome</keyword>
<gene>
    <name evidence="1" type="ORF">L1987_84427</name>
</gene>